<protein>
    <submittedName>
        <fullName evidence="3">TadG</fullName>
    </submittedName>
</protein>
<keyword evidence="1" id="KW-1133">Transmembrane helix</keyword>
<dbReference type="Gene3D" id="3.40.50.410">
    <property type="entry name" value="von Willebrand factor, type A domain"/>
    <property type="match status" value="1"/>
</dbReference>
<evidence type="ECO:0000259" key="2">
    <source>
        <dbReference type="PROSITE" id="PS50234"/>
    </source>
</evidence>
<comment type="caution">
    <text evidence="3">The sequence shown here is derived from an EMBL/GenBank/DDBJ whole genome shotgun (WGS) entry which is preliminary data.</text>
</comment>
<dbReference type="PROSITE" id="PS50234">
    <property type="entry name" value="VWFA"/>
    <property type="match status" value="1"/>
</dbReference>
<dbReference type="InterPro" id="IPR036465">
    <property type="entry name" value="vWFA_dom_sf"/>
</dbReference>
<sequence length="437" mass="49063">MKLKKAQQGHASILFAIMIPVLFGIFTLASDGARAIQTKARIEDATEAASLAIAAHNDPNVNSDGLGSGSKVNRRIATDYLKAYITDIDSISSLKIYRRNCEDIPECSAGLNKGKSRFFEYEVEALTTQNSWFPGNNVISGFGDTFSTRGHSLARKYQSEAVDVVFAADFSGSMLNSWTGGRQKYRDLVRVINDVTNELEKFNNINVADKKNQNMIGISPYNSNTFSKFNNYNSCFMKQDYFEKDSRDHRKKKYVDIKRTLNNIFVEKGNDSCGFKSSRPSAVFHDIDLTRDFDKFNKEIKAFEPGNGTGSYQGIIRSAQMLRKGTNSRRLLIIISDGEDWDEGTYSGYKETDKEIANKLVNAGMCNKIRETLNLDKTPSGQEIKTRIAVIGFDYDANKNKALLNCAGEENVFKAQYRDELLDQILSLITEEIGHLK</sequence>
<keyword evidence="1" id="KW-0812">Transmembrane</keyword>
<dbReference type="Proteomes" id="UP000480943">
    <property type="component" value="Unassembled WGS sequence"/>
</dbReference>
<dbReference type="EMBL" id="VZUQ01000066">
    <property type="protein sequence ID" value="KAB1180260.1"/>
    <property type="molecule type" value="Genomic_DNA"/>
</dbReference>
<gene>
    <name evidence="3" type="ORF">F6450_11610</name>
</gene>
<accession>A0AAD3ZVF4</accession>
<dbReference type="AlphaFoldDB" id="A0AAD3ZVF4"/>
<dbReference type="RefSeq" id="WP_106259972.1">
    <property type="nucleotide sequence ID" value="NZ_CP065043.1"/>
</dbReference>
<keyword evidence="1" id="KW-0472">Membrane</keyword>
<evidence type="ECO:0000256" key="1">
    <source>
        <dbReference type="SAM" id="Phobius"/>
    </source>
</evidence>
<evidence type="ECO:0000313" key="4">
    <source>
        <dbReference type="Proteomes" id="UP000480943"/>
    </source>
</evidence>
<feature type="transmembrane region" description="Helical" evidence="1">
    <location>
        <begin position="12"/>
        <end position="29"/>
    </location>
</feature>
<dbReference type="InterPro" id="IPR002035">
    <property type="entry name" value="VWF_A"/>
</dbReference>
<organism evidence="3 4">
    <name type="scientific">Photobacterium damselae subsp. damselae</name>
    <name type="common">Listonella damsela</name>
    <dbReference type="NCBI Taxonomy" id="85581"/>
    <lineage>
        <taxon>Bacteria</taxon>
        <taxon>Pseudomonadati</taxon>
        <taxon>Pseudomonadota</taxon>
        <taxon>Gammaproteobacteria</taxon>
        <taxon>Vibrionales</taxon>
        <taxon>Vibrionaceae</taxon>
        <taxon>Photobacterium</taxon>
    </lineage>
</organism>
<proteinExistence type="predicted"/>
<evidence type="ECO:0000313" key="3">
    <source>
        <dbReference type="EMBL" id="KAB1180260.1"/>
    </source>
</evidence>
<name>A0AAD3ZVF4_PHODD</name>
<dbReference type="SUPFAM" id="SSF53300">
    <property type="entry name" value="vWA-like"/>
    <property type="match status" value="1"/>
</dbReference>
<feature type="domain" description="VWFA" evidence="2">
    <location>
        <begin position="163"/>
        <end position="429"/>
    </location>
</feature>
<reference evidence="3 4" key="1">
    <citation type="submission" date="2019-09" db="EMBL/GenBank/DDBJ databases">
        <title>Photobacterium damselae subsp. damselae CDC-2227-81, a human clinical isolate.</title>
        <authorList>
            <person name="Osorio C.R."/>
        </authorList>
    </citation>
    <scope>NUCLEOTIDE SEQUENCE [LARGE SCALE GENOMIC DNA]</scope>
    <source>
        <strain evidence="3 4">CDC-2227-81</strain>
    </source>
</reference>